<sequence length="378" mass="40578">MVFCKCCQPCALVCRVITNFWLIGGIVFSSFALFSCQFAVQRRNNQGLGLIFSEQLDEFGYQCVESASLYSSNWLYMWALVCGCLAPIFGIAIFILMLFDCCCNVCCSKVMQGCLFFAAIFSQGCTFLIYISSPCYFGGNGITCKMGYGTVWSIIAWVAYLIASCVLCFSPKHDPATCCSSEDEDTKQAAKQYDEEQPAPAEQKAAEATVVAAAVVQEEKKQPEEAKVEVEEPQAVEKKEVAEETPVAAAAAASVEEETVEETPVVAAASGKEEAAEETSVAAAASVKEEAVDEPSVAASVKEEEEEAVEGEEIEVDSDSQVIVSVKEDGSVSTRLDPSVTGNSNAPDPDDVMGEDPDGDKFVGQSIKSTPSMQTAPW</sequence>
<feature type="transmembrane region" description="Helical" evidence="2">
    <location>
        <begin position="151"/>
        <end position="169"/>
    </location>
</feature>
<proteinExistence type="predicted"/>
<feature type="compositionally biased region" description="Polar residues" evidence="1">
    <location>
        <begin position="331"/>
        <end position="346"/>
    </location>
</feature>
<organism evidence="3 4">
    <name type="scientific">Skeletonema marinoi</name>
    <dbReference type="NCBI Taxonomy" id="267567"/>
    <lineage>
        <taxon>Eukaryota</taxon>
        <taxon>Sar</taxon>
        <taxon>Stramenopiles</taxon>
        <taxon>Ochrophyta</taxon>
        <taxon>Bacillariophyta</taxon>
        <taxon>Coscinodiscophyceae</taxon>
        <taxon>Thalassiosirophycidae</taxon>
        <taxon>Thalassiosirales</taxon>
        <taxon>Skeletonemataceae</taxon>
        <taxon>Skeletonema</taxon>
        <taxon>Skeletonema marinoi-dohrnii complex</taxon>
    </lineage>
</organism>
<name>A0AAD8YP14_9STRA</name>
<feature type="compositionally biased region" description="Acidic residues" evidence="1">
    <location>
        <begin position="348"/>
        <end position="358"/>
    </location>
</feature>
<keyword evidence="2" id="KW-0472">Membrane</keyword>
<feature type="region of interest" description="Disordered" evidence="1">
    <location>
        <begin position="221"/>
        <end position="378"/>
    </location>
</feature>
<feature type="transmembrane region" description="Helical" evidence="2">
    <location>
        <begin position="110"/>
        <end position="131"/>
    </location>
</feature>
<dbReference type="AlphaFoldDB" id="A0AAD8YP14"/>
<keyword evidence="4" id="KW-1185">Reference proteome</keyword>
<evidence type="ECO:0000313" key="4">
    <source>
        <dbReference type="Proteomes" id="UP001224775"/>
    </source>
</evidence>
<feature type="transmembrane region" description="Helical" evidence="2">
    <location>
        <begin position="20"/>
        <end position="40"/>
    </location>
</feature>
<feature type="compositionally biased region" description="Basic and acidic residues" evidence="1">
    <location>
        <begin position="221"/>
        <end position="242"/>
    </location>
</feature>
<evidence type="ECO:0000256" key="1">
    <source>
        <dbReference type="SAM" id="MobiDB-lite"/>
    </source>
</evidence>
<feature type="transmembrane region" description="Helical" evidence="2">
    <location>
        <begin position="75"/>
        <end position="98"/>
    </location>
</feature>
<accession>A0AAD8YP14</accession>
<reference evidence="3" key="1">
    <citation type="submission" date="2023-06" db="EMBL/GenBank/DDBJ databases">
        <title>Survivors Of The Sea: Transcriptome response of Skeletonema marinoi to long-term dormancy.</title>
        <authorList>
            <person name="Pinder M.I.M."/>
            <person name="Kourtchenko O."/>
            <person name="Robertson E.K."/>
            <person name="Larsson T."/>
            <person name="Maumus F."/>
            <person name="Osuna-Cruz C.M."/>
            <person name="Vancaester E."/>
            <person name="Stenow R."/>
            <person name="Vandepoele K."/>
            <person name="Ploug H."/>
            <person name="Bruchert V."/>
            <person name="Godhe A."/>
            <person name="Topel M."/>
        </authorList>
    </citation>
    <scope>NUCLEOTIDE SEQUENCE</scope>
    <source>
        <strain evidence="3">R05AC</strain>
    </source>
</reference>
<dbReference type="EMBL" id="JATAAI010000001">
    <property type="protein sequence ID" value="KAK1748975.1"/>
    <property type="molecule type" value="Genomic_DNA"/>
</dbReference>
<gene>
    <name evidence="3" type="ORF">QTG54_000914</name>
</gene>
<keyword evidence="2" id="KW-1133">Transmembrane helix</keyword>
<feature type="compositionally biased region" description="Polar residues" evidence="1">
    <location>
        <begin position="366"/>
        <end position="378"/>
    </location>
</feature>
<protein>
    <submittedName>
        <fullName evidence="3">Uncharacterized protein</fullName>
    </submittedName>
</protein>
<evidence type="ECO:0000313" key="3">
    <source>
        <dbReference type="EMBL" id="KAK1748975.1"/>
    </source>
</evidence>
<dbReference type="Proteomes" id="UP001224775">
    <property type="component" value="Unassembled WGS sequence"/>
</dbReference>
<comment type="caution">
    <text evidence="3">The sequence shown here is derived from an EMBL/GenBank/DDBJ whole genome shotgun (WGS) entry which is preliminary data.</text>
</comment>
<feature type="compositionally biased region" description="Low complexity" evidence="1">
    <location>
        <begin position="244"/>
        <end position="254"/>
    </location>
</feature>
<evidence type="ECO:0000256" key="2">
    <source>
        <dbReference type="SAM" id="Phobius"/>
    </source>
</evidence>
<feature type="compositionally biased region" description="Acidic residues" evidence="1">
    <location>
        <begin position="303"/>
        <end position="318"/>
    </location>
</feature>
<keyword evidence="2" id="KW-0812">Transmembrane</keyword>